<dbReference type="InterPro" id="IPR027381">
    <property type="entry name" value="LytR/CpsA/Psr_C"/>
</dbReference>
<keyword evidence="2" id="KW-0472">Membrane</keyword>
<evidence type="ECO:0000313" key="5">
    <source>
        <dbReference type="EMBL" id="QSZ27393.1"/>
    </source>
</evidence>
<gene>
    <name evidence="5" type="ORF">ACETAC_00135</name>
</gene>
<dbReference type="PANTHER" id="PTHR33392:SF6">
    <property type="entry name" value="POLYISOPRENYL-TEICHOIC ACID--PEPTIDOGLYCAN TEICHOIC ACID TRANSFERASE TAGU"/>
    <property type="match status" value="1"/>
</dbReference>
<evidence type="ECO:0000313" key="6">
    <source>
        <dbReference type="Proteomes" id="UP000671913"/>
    </source>
</evidence>
<keyword evidence="6" id="KW-1185">Reference proteome</keyword>
<evidence type="ECO:0000256" key="2">
    <source>
        <dbReference type="SAM" id="Phobius"/>
    </source>
</evidence>
<dbReference type="Gene3D" id="3.40.630.190">
    <property type="entry name" value="LCP protein"/>
    <property type="match status" value="1"/>
</dbReference>
<evidence type="ECO:0000256" key="1">
    <source>
        <dbReference type="ARBA" id="ARBA00006068"/>
    </source>
</evidence>
<feature type="domain" description="LytR/CpsA/Psr regulator C-terminal" evidence="4">
    <location>
        <begin position="306"/>
        <end position="390"/>
    </location>
</feature>
<dbReference type="Pfam" id="PF13399">
    <property type="entry name" value="LytR_C"/>
    <property type="match status" value="1"/>
</dbReference>
<keyword evidence="2" id="KW-0812">Transmembrane</keyword>
<dbReference type="Gene3D" id="3.30.70.2390">
    <property type="match status" value="1"/>
</dbReference>
<proteinExistence type="inferred from homology"/>
<evidence type="ECO:0000259" key="3">
    <source>
        <dbReference type="Pfam" id="PF03816"/>
    </source>
</evidence>
<dbReference type="Pfam" id="PF03816">
    <property type="entry name" value="LytR_cpsA_psr"/>
    <property type="match status" value="1"/>
</dbReference>
<feature type="transmembrane region" description="Helical" evidence="2">
    <location>
        <begin position="7"/>
        <end position="28"/>
    </location>
</feature>
<dbReference type="PANTHER" id="PTHR33392">
    <property type="entry name" value="POLYISOPRENYL-TEICHOIC ACID--PEPTIDOGLYCAN TEICHOIC ACID TRANSFERASE TAGU"/>
    <property type="match status" value="1"/>
</dbReference>
<dbReference type="EMBL" id="CP060096">
    <property type="protein sequence ID" value="QSZ27393.1"/>
    <property type="molecule type" value="Genomic_DNA"/>
</dbReference>
<sequence>MKKTFKIIILIFLCMSIAIAAGTFMFYINLNIPVKSNEIQSNISEKNKNILFVGDADGLSDTIFVASYNIQKKEINLLSIPRDVYYPRPGYYSPEEMKINAAYSEGKIDTLKSAVEDILKINIDNYVILNYDGFKRIVDAIGGVEVNVPFDMVYDDDVAKPPLHINLKKGLQILDGEKALEFVRYRHGYRDGDIGRINAQHAFFKSFINKVTSPSILPKIPSLAITLSRNIKTDLSISDLTEYAVNFVKNKPDKINMATIPGEGRYQNDVSYYFIDTGQTIDLADQFFNNGAAKPSTYKNIDNLNINVEVLNGTGIPGLATKYADKLKKQGFTVVKIGNVDGINYSASIVYIISSEEKAKKVAKALSINFIERNVKKNPNVDATVIIGEDKK</sequence>
<dbReference type="InterPro" id="IPR004474">
    <property type="entry name" value="LytR_CpsA_psr"/>
</dbReference>
<dbReference type="RefSeq" id="WP_431731794.1">
    <property type="nucleotide sequence ID" value="NZ_CP060096.1"/>
</dbReference>
<organism evidence="5 6">
    <name type="scientific">Aceticella autotrophica</name>
    <dbReference type="NCBI Taxonomy" id="2755338"/>
    <lineage>
        <taxon>Bacteria</taxon>
        <taxon>Bacillati</taxon>
        <taxon>Bacillota</taxon>
        <taxon>Clostridia</taxon>
        <taxon>Thermoanaerobacterales</taxon>
        <taxon>Thermoanaerobacteraceae</taxon>
        <taxon>Aceticella</taxon>
    </lineage>
</organism>
<accession>A0A975AVY0</accession>
<reference evidence="5" key="1">
    <citation type="submission" date="2020-08" db="EMBL/GenBank/DDBJ databases">
        <title>Genomic insights into the carbon and energy metabolism of the first obligate autotrophic acetogenic bacterium Aceticella autotrophica gen. nov., sp. nov.</title>
        <authorList>
            <person name="Toshchakov S.V."/>
            <person name="Elcheninov A.G."/>
            <person name="Kublanov I.V."/>
            <person name="Frolov E.N."/>
            <person name="Lebedinsky A.V."/>
        </authorList>
    </citation>
    <scope>NUCLEOTIDE SEQUENCE</scope>
    <source>
        <strain evidence="5">3443-3Ac</strain>
    </source>
</reference>
<dbReference type="Proteomes" id="UP000671913">
    <property type="component" value="Chromosome"/>
</dbReference>
<protein>
    <submittedName>
        <fullName evidence="5">LCP family protein</fullName>
    </submittedName>
</protein>
<name>A0A975AVY0_9THEO</name>
<dbReference type="KEGG" id="aaut:ACETAC_00135"/>
<dbReference type="InterPro" id="IPR050922">
    <property type="entry name" value="LytR/CpsA/Psr_CW_biosynth"/>
</dbReference>
<keyword evidence="2" id="KW-1133">Transmembrane helix</keyword>
<feature type="domain" description="Cell envelope-related transcriptional attenuator" evidence="3">
    <location>
        <begin position="60"/>
        <end position="212"/>
    </location>
</feature>
<dbReference type="NCBIfam" id="TIGR00350">
    <property type="entry name" value="lytR_cpsA_psr"/>
    <property type="match status" value="1"/>
</dbReference>
<dbReference type="AlphaFoldDB" id="A0A975AVY0"/>
<evidence type="ECO:0000259" key="4">
    <source>
        <dbReference type="Pfam" id="PF13399"/>
    </source>
</evidence>
<comment type="similarity">
    <text evidence="1">Belongs to the LytR/CpsA/Psr (LCP) family.</text>
</comment>